<feature type="transmembrane region" description="Helical" evidence="1">
    <location>
        <begin position="75"/>
        <end position="96"/>
    </location>
</feature>
<dbReference type="EMBL" id="JAEPRD010000157">
    <property type="protein sequence ID" value="KAG2195949.1"/>
    <property type="molecule type" value="Genomic_DNA"/>
</dbReference>
<evidence type="ECO:0000313" key="2">
    <source>
        <dbReference type="EMBL" id="KAG2195949.1"/>
    </source>
</evidence>
<dbReference type="OrthoDB" id="61370at2759"/>
<proteinExistence type="predicted"/>
<keyword evidence="1" id="KW-0472">Membrane</keyword>
<evidence type="ECO:0000256" key="1">
    <source>
        <dbReference type="SAM" id="Phobius"/>
    </source>
</evidence>
<comment type="caution">
    <text evidence="2">The sequence shown here is derived from an EMBL/GenBank/DDBJ whole genome shotgun (WGS) entry which is preliminary data.</text>
</comment>
<keyword evidence="1" id="KW-0812">Transmembrane</keyword>
<organism evidence="2 3">
    <name type="scientific">Mucor saturninus</name>
    <dbReference type="NCBI Taxonomy" id="64648"/>
    <lineage>
        <taxon>Eukaryota</taxon>
        <taxon>Fungi</taxon>
        <taxon>Fungi incertae sedis</taxon>
        <taxon>Mucoromycota</taxon>
        <taxon>Mucoromycotina</taxon>
        <taxon>Mucoromycetes</taxon>
        <taxon>Mucorales</taxon>
        <taxon>Mucorineae</taxon>
        <taxon>Mucoraceae</taxon>
        <taxon>Mucor</taxon>
    </lineage>
</organism>
<reference evidence="2" key="1">
    <citation type="submission" date="2020-12" db="EMBL/GenBank/DDBJ databases">
        <title>Metabolic potential, ecology and presence of endohyphal bacteria is reflected in genomic diversity of Mucoromycotina.</title>
        <authorList>
            <person name="Muszewska A."/>
            <person name="Okrasinska A."/>
            <person name="Steczkiewicz K."/>
            <person name="Drgas O."/>
            <person name="Orlowska M."/>
            <person name="Perlinska-Lenart U."/>
            <person name="Aleksandrzak-Piekarczyk T."/>
            <person name="Szatraj K."/>
            <person name="Zielenkiewicz U."/>
            <person name="Pilsyk S."/>
            <person name="Malc E."/>
            <person name="Mieczkowski P."/>
            <person name="Kruszewska J.S."/>
            <person name="Biernat P."/>
            <person name="Pawlowska J."/>
        </authorList>
    </citation>
    <scope>NUCLEOTIDE SEQUENCE</scope>
    <source>
        <strain evidence="2">WA0000017839</strain>
    </source>
</reference>
<keyword evidence="3" id="KW-1185">Reference proteome</keyword>
<keyword evidence="1" id="KW-1133">Transmembrane helix</keyword>
<accession>A0A8H7QPB4</accession>
<protein>
    <submittedName>
        <fullName evidence="2">Uncharacterized protein</fullName>
    </submittedName>
</protein>
<gene>
    <name evidence="2" type="ORF">INT47_007085</name>
</gene>
<dbReference type="AlphaFoldDB" id="A0A8H7QPB4"/>
<feature type="transmembrane region" description="Helical" evidence="1">
    <location>
        <begin position="5"/>
        <end position="28"/>
    </location>
</feature>
<name>A0A8H7QPB4_9FUNG</name>
<sequence>MGVSLLAYVVTFFIFCINYVFTLCAVIFPKWLTFVTPVPFYMETNYGLFKLCRRPFPSSEHGDCQEDGFCELWRAAAAGMVIATILGGLTLFGILATMCSERRKRSQAWAPLSFMFLIYGNNDSHPTSILNGYYCVFIQHECDILHGNKVQFFICVDYHKLVSGCDFGGNFIFGGYHESTGLLVPTHLIPV</sequence>
<dbReference type="Proteomes" id="UP000603453">
    <property type="component" value="Unassembled WGS sequence"/>
</dbReference>
<evidence type="ECO:0000313" key="3">
    <source>
        <dbReference type="Proteomes" id="UP000603453"/>
    </source>
</evidence>